<organism evidence="4 5">
    <name type="scientific">Dactylosporangium aurantiacum</name>
    <dbReference type="NCBI Taxonomy" id="35754"/>
    <lineage>
        <taxon>Bacteria</taxon>
        <taxon>Bacillati</taxon>
        <taxon>Actinomycetota</taxon>
        <taxon>Actinomycetes</taxon>
        <taxon>Micromonosporales</taxon>
        <taxon>Micromonosporaceae</taxon>
        <taxon>Dactylosporangium</taxon>
    </lineage>
</organism>
<dbReference type="Pfam" id="PF01041">
    <property type="entry name" value="DegT_DnrJ_EryC1"/>
    <property type="match status" value="1"/>
</dbReference>
<evidence type="ECO:0000313" key="4">
    <source>
        <dbReference type="EMBL" id="UWZ57528.1"/>
    </source>
</evidence>
<dbReference type="CDD" id="cd00616">
    <property type="entry name" value="AHBA_syn"/>
    <property type="match status" value="1"/>
</dbReference>
<dbReference type="InterPro" id="IPR015424">
    <property type="entry name" value="PyrdxlP-dep_Trfase"/>
</dbReference>
<dbReference type="EMBL" id="CP073767">
    <property type="protein sequence ID" value="UWZ57528.1"/>
    <property type="molecule type" value="Genomic_DNA"/>
</dbReference>
<accession>A0A9Q9IM93</accession>
<dbReference type="GO" id="GO:0008483">
    <property type="term" value="F:transaminase activity"/>
    <property type="evidence" value="ECO:0007669"/>
    <property type="project" value="UniProtKB-KW"/>
</dbReference>
<dbReference type="GO" id="GO:0000271">
    <property type="term" value="P:polysaccharide biosynthetic process"/>
    <property type="evidence" value="ECO:0007669"/>
    <property type="project" value="TreeGrafter"/>
</dbReference>
<dbReference type="InterPro" id="IPR000653">
    <property type="entry name" value="DegT/StrS_aminotransferase"/>
</dbReference>
<evidence type="ECO:0000256" key="3">
    <source>
        <dbReference type="SAM" id="MobiDB-lite"/>
    </source>
</evidence>
<dbReference type="InterPro" id="IPR015422">
    <property type="entry name" value="PyrdxlP-dep_Trfase_small"/>
</dbReference>
<keyword evidence="5" id="KW-1185">Reference proteome</keyword>
<keyword evidence="2" id="KW-0663">Pyridoxal phosphate</keyword>
<keyword evidence="4" id="KW-0808">Transferase</keyword>
<name>A0A9Q9IM93_9ACTN</name>
<evidence type="ECO:0000313" key="5">
    <source>
        <dbReference type="Proteomes" id="UP001058003"/>
    </source>
</evidence>
<comment type="similarity">
    <text evidence="2">Belongs to the DegT/DnrJ/EryC1 family.</text>
</comment>
<dbReference type="GO" id="GO:0030170">
    <property type="term" value="F:pyridoxal phosphate binding"/>
    <property type="evidence" value="ECO:0007669"/>
    <property type="project" value="TreeGrafter"/>
</dbReference>
<dbReference type="KEGG" id="daur:Daura_16035"/>
<dbReference type="SUPFAM" id="SSF53383">
    <property type="entry name" value="PLP-dependent transferases"/>
    <property type="match status" value="1"/>
</dbReference>
<dbReference type="RefSeq" id="WP_081970738.1">
    <property type="nucleotide sequence ID" value="NZ_CP073767.1"/>
</dbReference>
<gene>
    <name evidence="4" type="ORF">Daura_16035</name>
</gene>
<dbReference type="InterPro" id="IPR015421">
    <property type="entry name" value="PyrdxlP-dep_Trfase_major"/>
</dbReference>
<dbReference type="AlphaFoldDB" id="A0A9Q9IM93"/>
<sequence length="471" mass="50338">MSETTRTASRPVSGTEPGAGPVTRSDARSGTPSKRAGAELALLGGPRAVPKDCADGVWPIVTEADEQAVLRVLRSGQLNAASPGELEVGRLEASWAQTTEVRHCVAVASGTAALHIALRACGVGPGDEVVVPALTMNATAHAVHAAGGTAVFADIEPDTYTYTMDPHSAAEAAGPRTAALLPVHLHGLPADMAALNRLAGRLDVPVVEDAAQAHGALHDGRRAGALGTVGCFSLHPHKNLPTCGEGGLVTTDDDELHEQLVRLRNFGELTPTGARTYISHRTALNARIAPVAAAFTRSQLARFHSDARRRETGIRAFLDRLEHLPGLHVPRAPAGRTHTWHILRLMPEPEELGLDPQHRAGLRAALHRALRAEGVPVSQWQVAPLPAHPAFRPAGMSEDAALDWVAERFPATADAVDGSLCLQRRHLDPDAGPLLQRYADAFEKVWQHFDLIRRMARSRPAPGWREVLRRG</sequence>
<keyword evidence="4" id="KW-0032">Aminotransferase</keyword>
<evidence type="ECO:0000256" key="2">
    <source>
        <dbReference type="RuleBase" id="RU004508"/>
    </source>
</evidence>
<comment type="cofactor">
    <cofactor evidence="1">
        <name>pyridoxal 5'-phosphate</name>
        <dbReference type="ChEBI" id="CHEBI:597326"/>
    </cofactor>
</comment>
<reference evidence="4" key="1">
    <citation type="submission" date="2021-04" db="EMBL/GenBank/DDBJ databases">
        <title>Dactylosporangium aurantiacum NRRL B-8018 full assembly.</title>
        <authorList>
            <person name="Hartkoorn R.C."/>
            <person name="Beaudoing E."/>
            <person name="Hot D."/>
        </authorList>
    </citation>
    <scope>NUCLEOTIDE SEQUENCE</scope>
    <source>
        <strain evidence="4">NRRL B-8018</strain>
    </source>
</reference>
<dbReference type="Gene3D" id="3.90.1150.10">
    <property type="entry name" value="Aspartate Aminotransferase, domain 1"/>
    <property type="match status" value="1"/>
</dbReference>
<dbReference type="Gene3D" id="3.40.640.10">
    <property type="entry name" value="Type I PLP-dependent aspartate aminotransferase-like (Major domain)"/>
    <property type="match status" value="1"/>
</dbReference>
<feature type="region of interest" description="Disordered" evidence="3">
    <location>
        <begin position="1"/>
        <end position="34"/>
    </location>
</feature>
<evidence type="ECO:0000256" key="1">
    <source>
        <dbReference type="ARBA" id="ARBA00001933"/>
    </source>
</evidence>
<dbReference type="PANTHER" id="PTHR30244">
    <property type="entry name" value="TRANSAMINASE"/>
    <property type="match status" value="1"/>
</dbReference>
<dbReference type="Proteomes" id="UP001058003">
    <property type="component" value="Chromosome"/>
</dbReference>
<dbReference type="OrthoDB" id="9804264at2"/>
<dbReference type="PANTHER" id="PTHR30244:SF34">
    <property type="entry name" value="DTDP-4-AMINO-4,6-DIDEOXYGALACTOSE TRANSAMINASE"/>
    <property type="match status" value="1"/>
</dbReference>
<proteinExistence type="inferred from homology"/>
<protein>
    <submittedName>
        <fullName evidence="4">DegT/DnrJ/EryC1/StrS family aminotransferase</fullName>
    </submittedName>
</protein>
<feature type="compositionally biased region" description="Polar residues" evidence="3">
    <location>
        <begin position="1"/>
        <end position="12"/>
    </location>
</feature>